<dbReference type="InterPro" id="IPR004960">
    <property type="entry name" value="LipA_acyltrans"/>
</dbReference>
<dbReference type="GO" id="GO:0009245">
    <property type="term" value="P:lipid A biosynthetic process"/>
    <property type="evidence" value="ECO:0007669"/>
    <property type="project" value="InterPro"/>
</dbReference>
<evidence type="ECO:0000256" key="1">
    <source>
        <dbReference type="ARBA" id="ARBA00004533"/>
    </source>
</evidence>
<comment type="subcellular location">
    <subcellularLocation>
        <location evidence="1">Cell inner membrane</location>
    </subcellularLocation>
</comment>
<dbReference type="GO" id="GO:0008913">
    <property type="term" value="F:Kdo2-lipid IVA acyltransferase activity"/>
    <property type="evidence" value="ECO:0007669"/>
    <property type="project" value="UniProtKB-EC"/>
</dbReference>
<keyword evidence="9 10" id="KW-0012">Acyltransferase</keyword>
<evidence type="ECO:0000256" key="5">
    <source>
        <dbReference type="ARBA" id="ARBA00022692"/>
    </source>
</evidence>
<dbReference type="EMBL" id="UOFP01000059">
    <property type="protein sequence ID" value="VAW84611.1"/>
    <property type="molecule type" value="Genomic_DNA"/>
</dbReference>
<dbReference type="PANTHER" id="PTHR30606:SF9">
    <property type="entry name" value="LIPID A BIOSYNTHESIS LAUROYLTRANSFERASE"/>
    <property type="match status" value="1"/>
</dbReference>
<keyword evidence="5" id="KW-0812">Transmembrane</keyword>
<dbReference type="PANTHER" id="PTHR30606">
    <property type="entry name" value="LIPID A BIOSYNTHESIS LAUROYL ACYLTRANSFERASE"/>
    <property type="match status" value="1"/>
</dbReference>
<dbReference type="EC" id="2.3.1.241" evidence="10"/>
<dbReference type="PIRSF" id="PIRSF026649">
    <property type="entry name" value="MsbB"/>
    <property type="match status" value="1"/>
</dbReference>
<evidence type="ECO:0000256" key="9">
    <source>
        <dbReference type="ARBA" id="ARBA00023315"/>
    </source>
</evidence>
<protein>
    <submittedName>
        <fullName evidence="10">Lipid A biosynthesis lauroyl acyltransferase</fullName>
        <ecNumber evidence="10">2.3.1.241</ecNumber>
    </submittedName>
</protein>
<evidence type="ECO:0000256" key="8">
    <source>
        <dbReference type="ARBA" id="ARBA00023136"/>
    </source>
</evidence>
<dbReference type="HAMAP" id="MF_01942">
    <property type="entry name" value="Lipid_A_LpxL_LpxP"/>
    <property type="match status" value="1"/>
</dbReference>
<gene>
    <name evidence="10" type="ORF">MNBD_GAMMA18-1566</name>
</gene>
<dbReference type="GO" id="GO:0009103">
    <property type="term" value="P:lipopolysaccharide biosynthetic process"/>
    <property type="evidence" value="ECO:0007669"/>
    <property type="project" value="UniProtKB-KW"/>
</dbReference>
<dbReference type="GO" id="GO:0005886">
    <property type="term" value="C:plasma membrane"/>
    <property type="evidence" value="ECO:0007669"/>
    <property type="project" value="UniProtKB-SubCell"/>
</dbReference>
<keyword evidence="6" id="KW-0448">Lipopolysaccharide biosynthesis</keyword>
<dbReference type="AlphaFoldDB" id="A0A3B0YYY6"/>
<dbReference type="InterPro" id="IPR011920">
    <property type="entry name" value="Lipid_A_LpxL_LpxP"/>
</dbReference>
<name>A0A3B0YYY6_9ZZZZ</name>
<keyword evidence="7" id="KW-1133">Transmembrane helix</keyword>
<keyword evidence="2" id="KW-1003">Cell membrane</keyword>
<evidence type="ECO:0000256" key="6">
    <source>
        <dbReference type="ARBA" id="ARBA00022985"/>
    </source>
</evidence>
<sequence length="311" mass="35440">MATDKQHHNPPLHPKHWPLWLGLALLRLLNALPFRLQLTLGKLLGGLLFRLATARRHVAKVNLKLCFPELSEQERAALLREHFSAMGIMLFELGLSWWGSDKHLATLTEIEGLEHLDNAIKEGRGALLLGAHYTTLDISGHLLATQTKLTIRSMYRPHENPVIEYVMRRGRESYLDSLIARDDIRGLIRTLKQNKVVWYAPDQQYEGKGSALVPFFGIPAATNIGTSRIAKMSKTAVIPFVSVRKDNGSGYLLKLLPPLENFPSDDEIADATRIHQIFEAQIGENRAQYFWVHKRFKRKRSKEPDVYKKLS</sequence>
<evidence type="ECO:0000313" key="10">
    <source>
        <dbReference type="EMBL" id="VAW84611.1"/>
    </source>
</evidence>
<evidence type="ECO:0000256" key="7">
    <source>
        <dbReference type="ARBA" id="ARBA00022989"/>
    </source>
</evidence>
<keyword evidence="3" id="KW-0997">Cell inner membrane</keyword>
<keyword evidence="8" id="KW-0472">Membrane</keyword>
<organism evidence="10">
    <name type="scientific">hydrothermal vent metagenome</name>
    <dbReference type="NCBI Taxonomy" id="652676"/>
    <lineage>
        <taxon>unclassified sequences</taxon>
        <taxon>metagenomes</taxon>
        <taxon>ecological metagenomes</taxon>
    </lineage>
</organism>
<reference evidence="10" key="1">
    <citation type="submission" date="2018-06" db="EMBL/GenBank/DDBJ databases">
        <authorList>
            <person name="Zhirakovskaya E."/>
        </authorList>
    </citation>
    <scope>NUCLEOTIDE SEQUENCE</scope>
</reference>
<accession>A0A3B0YYY6</accession>
<dbReference type="Pfam" id="PF03279">
    <property type="entry name" value="Lip_A_acyltrans"/>
    <property type="match status" value="1"/>
</dbReference>
<evidence type="ECO:0000256" key="4">
    <source>
        <dbReference type="ARBA" id="ARBA00022679"/>
    </source>
</evidence>
<dbReference type="CDD" id="cd07984">
    <property type="entry name" value="LPLAT_LABLAT-like"/>
    <property type="match status" value="1"/>
</dbReference>
<evidence type="ECO:0000256" key="3">
    <source>
        <dbReference type="ARBA" id="ARBA00022519"/>
    </source>
</evidence>
<dbReference type="NCBIfam" id="TIGR02207">
    <property type="entry name" value="lipid_A_htrB"/>
    <property type="match status" value="1"/>
</dbReference>
<proteinExistence type="inferred from homology"/>
<evidence type="ECO:0000256" key="2">
    <source>
        <dbReference type="ARBA" id="ARBA00022475"/>
    </source>
</evidence>
<keyword evidence="4 10" id="KW-0808">Transferase</keyword>